<dbReference type="InterPro" id="IPR040051">
    <property type="entry name" value="SECISBP2"/>
</dbReference>
<dbReference type="HOGENOM" id="CLU_759611_0_0_1"/>
<dbReference type="GO" id="GO:0043021">
    <property type="term" value="F:ribonucleoprotein complex binding"/>
    <property type="evidence" value="ECO:0007669"/>
    <property type="project" value="TreeGrafter"/>
</dbReference>
<dbReference type="eggNOG" id="ENOG502QUP4">
    <property type="taxonomic scope" value="Eukaryota"/>
</dbReference>
<dbReference type="EnsemblProtists" id="EKX51709">
    <property type="protein sequence ID" value="EKX51709"/>
    <property type="gene ID" value="GUITHDRAFT_102313"/>
</dbReference>
<accession>L1JTR4</accession>
<sequence length="365" mass="40757">MATRKERTAKKNKLSSLKKLILKDRAERLVREGKAEARSTEAATAVPEANVEDQQHEDGGQEILELSHEAAHLAGGRLSMMTTLVLIFILEAWLEDHGMNATNPDHLEVRLQDSESSSEDEDEAVMEPQGLSTFWSSIATTSHQIPRAAPSCEESAQLGASDCSGVRAFIFYEHHSDNQVDRLSDEDAQQSVKTVNIGKGSVCEGEGRKNQTLIREYCDQKLSEDLNKTVFNFLSKLNAFQERMKERDPLKAKMKRRVSSGLREVYRSVRIQEAKLVVIAPNIESSPSEGGLDDRVEEIIKAAKSKGIPIVFALSRNRLGKALGKSMRMSAASVHNVDGVHEMYKEILSTTMELREEFRRQSEST</sequence>
<evidence type="ECO:0000313" key="5">
    <source>
        <dbReference type="Proteomes" id="UP000011087"/>
    </source>
</evidence>
<dbReference type="KEGG" id="gtt:GUITHDRAFT_102313"/>
<reference evidence="3 5" key="1">
    <citation type="journal article" date="2012" name="Nature">
        <title>Algal genomes reveal evolutionary mosaicism and the fate of nucleomorphs.</title>
        <authorList>
            <consortium name="DOE Joint Genome Institute"/>
            <person name="Curtis B.A."/>
            <person name="Tanifuji G."/>
            <person name="Burki F."/>
            <person name="Gruber A."/>
            <person name="Irimia M."/>
            <person name="Maruyama S."/>
            <person name="Arias M.C."/>
            <person name="Ball S.G."/>
            <person name="Gile G.H."/>
            <person name="Hirakawa Y."/>
            <person name="Hopkins J.F."/>
            <person name="Kuo A."/>
            <person name="Rensing S.A."/>
            <person name="Schmutz J."/>
            <person name="Symeonidi A."/>
            <person name="Elias M."/>
            <person name="Eveleigh R.J."/>
            <person name="Herman E.K."/>
            <person name="Klute M.J."/>
            <person name="Nakayama T."/>
            <person name="Obornik M."/>
            <person name="Reyes-Prieto A."/>
            <person name="Armbrust E.V."/>
            <person name="Aves S.J."/>
            <person name="Beiko R.G."/>
            <person name="Coutinho P."/>
            <person name="Dacks J.B."/>
            <person name="Durnford D.G."/>
            <person name="Fast N.M."/>
            <person name="Green B.R."/>
            <person name="Grisdale C.J."/>
            <person name="Hempel F."/>
            <person name="Henrissat B."/>
            <person name="Hoppner M.P."/>
            <person name="Ishida K."/>
            <person name="Kim E."/>
            <person name="Koreny L."/>
            <person name="Kroth P.G."/>
            <person name="Liu Y."/>
            <person name="Malik S.B."/>
            <person name="Maier U.G."/>
            <person name="McRose D."/>
            <person name="Mock T."/>
            <person name="Neilson J.A."/>
            <person name="Onodera N.T."/>
            <person name="Poole A.M."/>
            <person name="Pritham E.J."/>
            <person name="Richards T.A."/>
            <person name="Rocap G."/>
            <person name="Roy S.W."/>
            <person name="Sarai C."/>
            <person name="Schaack S."/>
            <person name="Shirato S."/>
            <person name="Slamovits C.H."/>
            <person name="Spencer D.F."/>
            <person name="Suzuki S."/>
            <person name="Worden A.Z."/>
            <person name="Zauner S."/>
            <person name="Barry K."/>
            <person name="Bell C."/>
            <person name="Bharti A.K."/>
            <person name="Crow J.A."/>
            <person name="Grimwood J."/>
            <person name="Kramer R."/>
            <person name="Lindquist E."/>
            <person name="Lucas S."/>
            <person name="Salamov A."/>
            <person name="McFadden G.I."/>
            <person name="Lane C.E."/>
            <person name="Keeling P.J."/>
            <person name="Gray M.W."/>
            <person name="Grigoriev I.V."/>
            <person name="Archibald J.M."/>
        </authorList>
    </citation>
    <scope>NUCLEOTIDE SEQUENCE</scope>
    <source>
        <strain evidence="3 5">CCMP2712</strain>
    </source>
</reference>
<proteinExistence type="predicted"/>
<evidence type="ECO:0000313" key="4">
    <source>
        <dbReference type="EnsemblProtists" id="EKX51709"/>
    </source>
</evidence>
<name>L1JTR4_GUITC</name>
<dbReference type="InterPro" id="IPR004038">
    <property type="entry name" value="Ribosomal_eL8/eL30/eS12/Gad45"/>
</dbReference>
<dbReference type="GO" id="GO:0003730">
    <property type="term" value="F:mRNA 3'-UTR binding"/>
    <property type="evidence" value="ECO:0007669"/>
    <property type="project" value="TreeGrafter"/>
</dbReference>
<protein>
    <recommendedName>
        <fullName evidence="2">Ribosomal protein eL8/eL30/eS12/Gadd45 domain-containing protein</fullName>
    </recommendedName>
</protein>
<keyword evidence="5" id="KW-1185">Reference proteome</keyword>
<dbReference type="Proteomes" id="UP000011087">
    <property type="component" value="Unassembled WGS sequence"/>
</dbReference>
<dbReference type="GO" id="GO:1990904">
    <property type="term" value="C:ribonucleoprotein complex"/>
    <property type="evidence" value="ECO:0007669"/>
    <property type="project" value="TreeGrafter"/>
</dbReference>
<dbReference type="PANTHER" id="PTHR13284:SF4">
    <property type="entry name" value="C2H2-TYPE DOMAIN-CONTAINING PROTEIN"/>
    <property type="match status" value="1"/>
</dbReference>
<dbReference type="GO" id="GO:0005739">
    <property type="term" value="C:mitochondrion"/>
    <property type="evidence" value="ECO:0007669"/>
    <property type="project" value="TreeGrafter"/>
</dbReference>
<organism evidence="3">
    <name type="scientific">Guillardia theta (strain CCMP2712)</name>
    <name type="common">Cryptophyte</name>
    <dbReference type="NCBI Taxonomy" id="905079"/>
    <lineage>
        <taxon>Eukaryota</taxon>
        <taxon>Cryptophyceae</taxon>
        <taxon>Pyrenomonadales</taxon>
        <taxon>Geminigeraceae</taxon>
        <taxon>Guillardia</taxon>
    </lineage>
</organism>
<gene>
    <name evidence="3" type="ORF">GUITHDRAFT_102313</name>
</gene>
<evidence type="ECO:0000313" key="3">
    <source>
        <dbReference type="EMBL" id="EKX51709.1"/>
    </source>
</evidence>
<feature type="domain" description="Ribosomal protein eL8/eL30/eS12/Gadd45" evidence="2">
    <location>
        <begin position="251"/>
        <end position="340"/>
    </location>
</feature>
<feature type="region of interest" description="Disordered" evidence="1">
    <location>
        <begin position="32"/>
        <end position="53"/>
    </location>
</feature>
<dbReference type="InterPro" id="IPR029064">
    <property type="entry name" value="Ribosomal_eL30-like_sf"/>
</dbReference>
<dbReference type="STRING" id="905079.L1JTR4"/>
<dbReference type="GO" id="GO:0035368">
    <property type="term" value="F:selenocysteine insertion sequence binding"/>
    <property type="evidence" value="ECO:0007669"/>
    <property type="project" value="InterPro"/>
</dbReference>
<reference evidence="4" key="3">
    <citation type="submission" date="2015-06" db="UniProtKB">
        <authorList>
            <consortium name="EnsemblProtists"/>
        </authorList>
    </citation>
    <scope>IDENTIFICATION</scope>
</reference>
<dbReference type="Pfam" id="PF01248">
    <property type="entry name" value="Ribosomal_L7Ae"/>
    <property type="match status" value="1"/>
</dbReference>
<dbReference type="PANTHER" id="PTHR13284">
    <property type="entry name" value="GH01354P"/>
    <property type="match status" value="1"/>
</dbReference>
<dbReference type="OrthoDB" id="263617at2759"/>
<dbReference type="Gene3D" id="3.30.1330.30">
    <property type="match status" value="1"/>
</dbReference>
<dbReference type="AlphaFoldDB" id="L1JTR4"/>
<dbReference type="PaxDb" id="55529-EKX51709"/>
<dbReference type="SUPFAM" id="SSF55315">
    <property type="entry name" value="L30e-like"/>
    <property type="match status" value="1"/>
</dbReference>
<dbReference type="GeneID" id="17308669"/>
<dbReference type="EMBL" id="JH992974">
    <property type="protein sequence ID" value="EKX51709.1"/>
    <property type="molecule type" value="Genomic_DNA"/>
</dbReference>
<evidence type="ECO:0000256" key="1">
    <source>
        <dbReference type="SAM" id="MobiDB-lite"/>
    </source>
</evidence>
<dbReference type="RefSeq" id="XP_005838689.1">
    <property type="nucleotide sequence ID" value="XM_005838632.1"/>
</dbReference>
<reference evidence="5" key="2">
    <citation type="submission" date="2012-11" db="EMBL/GenBank/DDBJ databases">
        <authorList>
            <person name="Kuo A."/>
            <person name="Curtis B.A."/>
            <person name="Tanifuji G."/>
            <person name="Burki F."/>
            <person name="Gruber A."/>
            <person name="Irimia M."/>
            <person name="Maruyama S."/>
            <person name="Arias M.C."/>
            <person name="Ball S.G."/>
            <person name="Gile G.H."/>
            <person name="Hirakawa Y."/>
            <person name="Hopkins J.F."/>
            <person name="Rensing S.A."/>
            <person name="Schmutz J."/>
            <person name="Symeonidi A."/>
            <person name="Elias M."/>
            <person name="Eveleigh R.J."/>
            <person name="Herman E.K."/>
            <person name="Klute M.J."/>
            <person name="Nakayama T."/>
            <person name="Obornik M."/>
            <person name="Reyes-Prieto A."/>
            <person name="Armbrust E.V."/>
            <person name="Aves S.J."/>
            <person name="Beiko R.G."/>
            <person name="Coutinho P."/>
            <person name="Dacks J.B."/>
            <person name="Durnford D.G."/>
            <person name="Fast N.M."/>
            <person name="Green B.R."/>
            <person name="Grisdale C."/>
            <person name="Hempe F."/>
            <person name="Henrissat B."/>
            <person name="Hoppner M.P."/>
            <person name="Ishida K.-I."/>
            <person name="Kim E."/>
            <person name="Koreny L."/>
            <person name="Kroth P.G."/>
            <person name="Liu Y."/>
            <person name="Malik S.-B."/>
            <person name="Maier U.G."/>
            <person name="McRose D."/>
            <person name="Mock T."/>
            <person name="Neilson J.A."/>
            <person name="Onodera N.T."/>
            <person name="Poole A.M."/>
            <person name="Pritham E.J."/>
            <person name="Richards T.A."/>
            <person name="Rocap G."/>
            <person name="Roy S.W."/>
            <person name="Sarai C."/>
            <person name="Schaack S."/>
            <person name="Shirato S."/>
            <person name="Slamovits C.H."/>
            <person name="Spencer D.F."/>
            <person name="Suzuki S."/>
            <person name="Worden A.Z."/>
            <person name="Zauner S."/>
            <person name="Barry K."/>
            <person name="Bell C."/>
            <person name="Bharti A.K."/>
            <person name="Crow J.A."/>
            <person name="Grimwood J."/>
            <person name="Kramer R."/>
            <person name="Lindquist E."/>
            <person name="Lucas S."/>
            <person name="Salamov A."/>
            <person name="McFadden G.I."/>
            <person name="Lane C.E."/>
            <person name="Keeling P.J."/>
            <person name="Gray M.W."/>
            <person name="Grigoriev I.V."/>
            <person name="Archibald J.M."/>
        </authorList>
    </citation>
    <scope>NUCLEOTIDE SEQUENCE</scope>
    <source>
        <strain evidence="5">CCMP2712</strain>
    </source>
</reference>
<evidence type="ECO:0000259" key="2">
    <source>
        <dbReference type="Pfam" id="PF01248"/>
    </source>
</evidence>